<evidence type="ECO:0000313" key="2">
    <source>
        <dbReference type="EMBL" id="ODQ72002.1"/>
    </source>
</evidence>
<dbReference type="EMBL" id="KV454296">
    <property type="protein sequence ID" value="ODQ72002.1"/>
    <property type="molecule type" value="Genomic_DNA"/>
</dbReference>
<evidence type="ECO:0000313" key="3">
    <source>
        <dbReference type="Proteomes" id="UP000094385"/>
    </source>
</evidence>
<feature type="coiled-coil region" evidence="1">
    <location>
        <begin position="147"/>
        <end position="209"/>
    </location>
</feature>
<organism evidence="2 3">
    <name type="scientific">Lipomyces starkeyi NRRL Y-11557</name>
    <dbReference type="NCBI Taxonomy" id="675824"/>
    <lineage>
        <taxon>Eukaryota</taxon>
        <taxon>Fungi</taxon>
        <taxon>Dikarya</taxon>
        <taxon>Ascomycota</taxon>
        <taxon>Saccharomycotina</taxon>
        <taxon>Lipomycetes</taxon>
        <taxon>Lipomycetales</taxon>
        <taxon>Lipomycetaceae</taxon>
        <taxon>Lipomyces</taxon>
    </lineage>
</organism>
<protein>
    <submittedName>
        <fullName evidence="2">Uncharacterized protein</fullName>
    </submittedName>
</protein>
<keyword evidence="1" id="KW-0175">Coiled coil</keyword>
<keyword evidence="3" id="KW-1185">Reference proteome</keyword>
<proteinExistence type="predicted"/>
<reference evidence="2 3" key="1">
    <citation type="journal article" date="2016" name="Proc. Natl. Acad. Sci. U.S.A.">
        <title>Comparative genomics of biotechnologically important yeasts.</title>
        <authorList>
            <person name="Riley R."/>
            <person name="Haridas S."/>
            <person name="Wolfe K.H."/>
            <person name="Lopes M.R."/>
            <person name="Hittinger C.T."/>
            <person name="Goeker M."/>
            <person name="Salamov A.A."/>
            <person name="Wisecaver J.H."/>
            <person name="Long T.M."/>
            <person name="Calvey C.H."/>
            <person name="Aerts A.L."/>
            <person name="Barry K.W."/>
            <person name="Choi C."/>
            <person name="Clum A."/>
            <person name="Coughlan A.Y."/>
            <person name="Deshpande S."/>
            <person name="Douglass A.P."/>
            <person name="Hanson S.J."/>
            <person name="Klenk H.-P."/>
            <person name="LaButti K.M."/>
            <person name="Lapidus A."/>
            <person name="Lindquist E.A."/>
            <person name="Lipzen A.M."/>
            <person name="Meier-Kolthoff J.P."/>
            <person name="Ohm R.A."/>
            <person name="Otillar R.P."/>
            <person name="Pangilinan J.L."/>
            <person name="Peng Y."/>
            <person name="Rokas A."/>
            <person name="Rosa C.A."/>
            <person name="Scheuner C."/>
            <person name="Sibirny A.A."/>
            <person name="Slot J.C."/>
            <person name="Stielow J.B."/>
            <person name="Sun H."/>
            <person name="Kurtzman C.P."/>
            <person name="Blackwell M."/>
            <person name="Grigoriev I.V."/>
            <person name="Jeffries T.W."/>
        </authorList>
    </citation>
    <scope>NUCLEOTIDE SEQUENCE [LARGE SCALE GENOMIC DNA]</scope>
    <source>
        <strain evidence="2 3">NRRL Y-11557</strain>
    </source>
</reference>
<gene>
    <name evidence="2" type="ORF">LIPSTDRAFT_314391</name>
</gene>
<dbReference type="Proteomes" id="UP000094385">
    <property type="component" value="Unassembled WGS sequence"/>
</dbReference>
<evidence type="ECO:0000256" key="1">
    <source>
        <dbReference type="SAM" id="Coils"/>
    </source>
</evidence>
<name>A0A1E3Q4D1_LIPST</name>
<sequence>MRNRFEDIMDVRFQEYISMIDSIRKLSQEIQEKYACANFRNRDSNAGRTISSSTDLTDKFANSDRQREILHKAITDLRDALQNDISVLSSQMAAIRDENTTLQGENTSLRITIVDREKTIELDKSEIGVLQKQLADNKETMVTKDTLEQAKLEISNLTEKYGMLESENMKLQDKLTIAIESRQQIERKLADTDKLLEQHQAKEENLMEQGRAAYESEMAKKEIQFLQARQDYEMEKNNMMKSHATKVEKFRMQLDKIQTDKTHLEKLLQSEIDSHSRTQERVDQLIGDATRMAVDLKGKSDEISGLRKSLEEVLKIVLYWHALN</sequence>
<dbReference type="AlphaFoldDB" id="A0A1E3Q4D1"/>
<accession>A0A1E3Q4D1</accession>